<feature type="transmembrane region" description="Helical" evidence="7">
    <location>
        <begin position="438"/>
        <end position="458"/>
    </location>
</feature>
<dbReference type="AlphaFoldDB" id="A0A8J4M391"/>
<evidence type="ECO:0000256" key="5">
    <source>
        <dbReference type="ARBA" id="ARBA00022989"/>
    </source>
</evidence>
<dbReference type="PANTHER" id="PTHR43495">
    <property type="entry name" value="GABA PERMEASE"/>
    <property type="match status" value="1"/>
</dbReference>
<evidence type="ECO:0000313" key="9">
    <source>
        <dbReference type="EMBL" id="GIQ69757.1"/>
    </source>
</evidence>
<dbReference type="Proteomes" id="UP000677918">
    <property type="component" value="Unassembled WGS sequence"/>
</dbReference>
<keyword evidence="5 7" id="KW-1133">Transmembrane helix</keyword>
<dbReference type="GO" id="GO:0006865">
    <property type="term" value="P:amino acid transport"/>
    <property type="evidence" value="ECO:0007669"/>
    <property type="project" value="UniProtKB-KW"/>
</dbReference>
<evidence type="ECO:0000256" key="2">
    <source>
        <dbReference type="ARBA" id="ARBA00022448"/>
    </source>
</evidence>
<evidence type="ECO:0000256" key="3">
    <source>
        <dbReference type="ARBA" id="ARBA00022692"/>
    </source>
</evidence>
<evidence type="ECO:0000256" key="7">
    <source>
        <dbReference type="SAM" id="Phobius"/>
    </source>
</evidence>
<dbReference type="PANTHER" id="PTHR43495:SF5">
    <property type="entry name" value="GAMMA-AMINOBUTYRIC ACID PERMEASE"/>
    <property type="match status" value="1"/>
</dbReference>
<feature type="transmembrane region" description="Helical" evidence="7">
    <location>
        <begin position="150"/>
        <end position="171"/>
    </location>
</feature>
<keyword evidence="2" id="KW-0813">Transport</keyword>
<dbReference type="Gene3D" id="1.20.1740.10">
    <property type="entry name" value="Amino acid/polyamine transporter I"/>
    <property type="match status" value="1"/>
</dbReference>
<gene>
    <name evidence="9" type="primary">ycgH</name>
    <name evidence="9" type="ORF">XYCOK13_25810</name>
</gene>
<sequence length="470" mass="51623">MKVLGLWNNNRYYVKLYVSTMPEEMSVGEHKKGKGHLSWWGLALLGLGFTTGTGFFLGSSIAIEKSGFSILLLFLIAAVCTYFVFDALANMIAQHAEEGSFRTYSKKAFGRWSGFSHGWMYWSSEILILGSQLTAIGLFTRFWFSDTPLWLLTAIYALLGVVIVLFGTAGFEKAENVFAIVKVSAIVLFIALALLVIPGVLGKENAHIHEPQSMDHFFTGGAMGMWTALIYVFFAFAGIEVMGLMAAELKQPKEAPKSGKVMLTIITILYVASMGLTLLLAPLDKFNTNESPFVTALKDLKFTPVVHVFNGVLIIAGFSSLVASLFAVTQMMANMAKTGDAPKLLSKRTKRKLPYASLLLTIGGMIVSIITALVLPDKVFEYLTTAGGLMLLYSWLFIVFASRKLLKLTAWGQIKTIIAVAMILLAAAGTLFDKISRPGFFISLGFLVVLGAVTWIMTRRWKREEEASEA</sequence>
<organism evidence="9 10">
    <name type="scientific">Xylanibacillus composti</name>
    <dbReference type="NCBI Taxonomy" id="1572762"/>
    <lineage>
        <taxon>Bacteria</taxon>
        <taxon>Bacillati</taxon>
        <taxon>Bacillota</taxon>
        <taxon>Bacilli</taxon>
        <taxon>Bacillales</taxon>
        <taxon>Paenibacillaceae</taxon>
        <taxon>Xylanibacillus</taxon>
    </lineage>
</organism>
<comment type="caution">
    <text evidence="9">The sequence shown here is derived from an EMBL/GenBank/DDBJ whole genome shotgun (WGS) entry which is preliminary data.</text>
</comment>
<name>A0A8J4M391_9BACL</name>
<protein>
    <submittedName>
        <fullName evidence="9">Putative transporter YcgH</fullName>
    </submittedName>
</protein>
<feature type="transmembrane region" description="Helical" evidence="7">
    <location>
        <begin position="221"/>
        <end position="249"/>
    </location>
</feature>
<evidence type="ECO:0000256" key="4">
    <source>
        <dbReference type="ARBA" id="ARBA00022970"/>
    </source>
</evidence>
<feature type="transmembrane region" description="Helical" evidence="7">
    <location>
        <begin position="414"/>
        <end position="432"/>
    </location>
</feature>
<feature type="transmembrane region" description="Helical" evidence="7">
    <location>
        <begin position="261"/>
        <end position="282"/>
    </location>
</feature>
<keyword evidence="4" id="KW-0029">Amino-acid transport</keyword>
<dbReference type="GO" id="GO:0016020">
    <property type="term" value="C:membrane"/>
    <property type="evidence" value="ECO:0007669"/>
    <property type="project" value="UniProtKB-SubCell"/>
</dbReference>
<dbReference type="EMBL" id="BOVK01000032">
    <property type="protein sequence ID" value="GIQ69757.1"/>
    <property type="molecule type" value="Genomic_DNA"/>
</dbReference>
<dbReference type="InterPro" id="IPR004841">
    <property type="entry name" value="AA-permease/SLC12A_dom"/>
</dbReference>
<feature type="transmembrane region" description="Helical" evidence="7">
    <location>
        <begin position="39"/>
        <end position="61"/>
    </location>
</feature>
<feature type="transmembrane region" description="Helical" evidence="7">
    <location>
        <begin position="353"/>
        <end position="376"/>
    </location>
</feature>
<feature type="transmembrane region" description="Helical" evidence="7">
    <location>
        <begin position="183"/>
        <end position="201"/>
    </location>
</feature>
<evidence type="ECO:0000256" key="1">
    <source>
        <dbReference type="ARBA" id="ARBA00004141"/>
    </source>
</evidence>
<evidence type="ECO:0000313" key="10">
    <source>
        <dbReference type="Proteomes" id="UP000677918"/>
    </source>
</evidence>
<keyword evidence="6 7" id="KW-0472">Membrane</keyword>
<dbReference type="PIRSF" id="PIRSF006060">
    <property type="entry name" value="AA_transporter"/>
    <property type="match status" value="1"/>
</dbReference>
<feature type="transmembrane region" description="Helical" evidence="7">
    <location>
        <begin position="382"/>
        <end position="402"/>
    </location>
</feature>
<accession>A0A8J4M391</accession>
<proteinExistence type="predicted"/>
<evidence type="ECO:0000256" key="6">
    <source>
        <dbReference type="ARBA" id="ARBA00023136"/>
    </source>
</evidence>
<feature type="transmembrane region" description="Helical" evidence="7">
    <location>
        <begin position="302"/>
        <end position="328"/>
    </location>
</feature>
<comment type="subcellular location">
    <subcellularLocation>
        <location evidence="1">Membrane</location>
        <topology evidence="1">Multi-pass membrane protein</topology>
    </subcellularLocation>
</comment>
<feature type="transmembrane region" description="Helical" evidence="7">
    <location>
        <begin position="67"/>
        <end position="85"/>
    </location>
</feature>
<feature type="domain" description="Amino acid permease/ SLC12A" evidence="8">
    <location>
        <begin position="43"/>
        <end position="403"/>
    </location>
</feature>
<dbReference type="GO" id="GO:0055085">
    <property type="term" value="P:transmembrane transport"/>
    <property type="evidence" value="ECO:0007669"/>
    <property type="project" value="InterPro"/>
</dbReference>
<evidence type="ECO:0000259" key="8">
    <source>
        <dbReference type="Pfam" id="PF00324"/>
    </source>
</evidence>
<keyword evidence="10" id="KW-1185">Reference proteome</keyword>
<dbReference type="Pfam" id="PF00324">
    <property type="entry name" value="AA_permease"/>
    <property type="match status" value="1"/>
</dbReference>
<keyword evidence="3 7" id="KW-0812">Transmembrane</keyword>
<reference evidence="9" key="1">
    <citation type="submission" date="2021-04" db="EMBL/GenBank/DDBJ databases">
        <title>Draft genome sequence of Xylanibacillus composti strain K13.</title>
        <authorList>
            <person name="Uke A."/>
            <person name="Chhe C."/>
            <person name="Baramee S."/>
            <person name="Kosugi A."/>
        </authorList>
    </citation>
    <scope>NUCLEOTIDE SEQUENCE</scope>
    <source>
        <strain evidence="9">K13</strain>
    </source>
</reference>